<feature type="region of interest" description="Disordered" evidence="1">
    <location>
        <begin position="1"/>
        <end position="30"/>
    </location>
</feature>
<name>A0A2K3M4Y1_TRIPR</name>
<accession>A0A2K3M4Y1</accession>
<dbReference type="ExpressionAtlas" id="A0A2K3M4Y1">
    <property type="expression patterns" value="baseline"/>
</dbReference>
<reference evidence="2 3" key="1">
    <citation type="journal article" date="2014" name="Am. J. Bot.">
        <title>Genome assembly and annotation for red clover (Trifolium pratense; Fabaceae).</title>
        <authorList>
            <person name="Istvanek J."/>
            <person name="Jaros M."/>
            <person name="Krenek A."/>
            <person name="Repkova J."/>
        </authorList>
    </citation>
    <scope>NUCLEOTIDE SEQUENCE [LARGE SCALE GENOMIC DNA]</scope>
    <source>
        <strain evidence="3">cv. Tatra</strain>
        <tissue evidence="2">Young leaves</tissue>
    </source>
</reference>
<sequence length="133" mass="14222">KSNHLISLSEKGSSSTSNHGSNKASLQLDLDPVKCKDTATTTIPLVDGHYSEDGDGQIATTESVTTQHINGKNLQKTSKINGDQDSQNDNAVMKVSLNIEVQFPKGFPNRTEVRATSKGKQELAVNVSAVVVE</sequence>
<gene>
    <name evidence="2" type="ORF">L195_g041887</name>
</gene>
<organism evidence="2 3">
    <name type="scientific">Trifolium pratense</name>
    <name type="common">Red clover</name>
    <dbReference type="NCBI Taxonomy" id="57577"/>
    <lineage>
        <taxon>Eukaryota</taxon>
        <taxon>Viridiplantae</taxon>
        <taxon>Streptophyta</taxon>
        <taxon>Embryophyta</taxon>
        <taxon>Tracheophyta</taxon>
        <taxon>Spermatophyta</taxon>
        <taxon>Magnoliopsida</taxon>
        <taxon>eudicotyledons</taxon>
        <taxon>Gunneridae</taxon>
        <taxon>Pentapetalae</taxon>
        <taxon>rosids</taxon>
        <taxon>fabids</taxon>
        <taxon>Fabales</taxon>
        <taxon>Fabaceae</taxon>
        <taxon>Papilionoideae</taxon>
        <taxon>50 kb inversion clade</taxon>
        <taxon>NPAAA clade</taxon>
        <taxon>Hologalegina</taxon>
        <taxon>IRL clade</taxon>
        <taxon>Trifolieae</taxon>
        <taxon>Trifolium</taxon>
    </lineage>
</organism>
<protein>
    <submittedName>
        <fullName evidence="2">Uncharacterized protein</fullName>
    </submittedName>
</protein>
<dbReference type="EMBL" id="ASHM01049657">
    <property type="protein sequence ID" value="PNX85813.1"/>
    <property type="molecule type" value="Genomic_DNA"/>
</dbReference>
<proteinExistence type="predicted"/>
<dbReference type="Proteomes" id="UP000236291">
    <property type="component" value="Unassembled WGS sequence"/>
</dbReference>
<evidence type="ECO:0000256" key="1">
    <source>
        <dbReference type="SAM" id="MobiDB-lite"/>
    </source>
</evidence>
<evidence type="ECO:0000313" key="2">
    <source>
        <dbReference type="EMBL" id="PNX85813.1"/>
    </source>
</evidence>
<reference evidence="2 3" key="2">
    <citation type="journal article" date="2017" name="Front. Plant Sci.">
        <title>Gene Classification and Mining of Molecular Markers Useful in Red Clover (Trifolium pratense) Breeding.</title>
        <authorList>
            <person name="Istvanek J."/>
            <person name="Dluhosova J."/>
            <person name="Dluhos P."/>
            <person name="Patkova L."/>
            <person name="Nedelnik J."/>
            <person name="Repkova J."/>
        </authorList>
    </citation>
    <scope>NUCLEOTIDE SEQUENCE [LARGE SCALE GENOMIC DNA]</scope>
    <source>
        <strain evidence="3">cv. Tatra</strain>
        <tissue evidence="2">Young leaves</tissue>
    </source>
</reference>
<evidence type="ECO:0000313" key="3">
    <source>
        <dbReference type="Proteomes" id="UP000236291"/>
    </source>
</evidence>
<feature type="compositionally biased region" description="Polar residues" evidence="1">
    <location>
        <begin position="1"/>
        <end position="25"/>
    </location>
</feature>
<comment type="caution">
    <text evidence="2">The sequence shown here is derived from an EMBL/GenBank/DDBJ whole genome shotgun (WGS) entry which is preliminary data.</text>
</comment>
<feature type="non-terminal residue" evidence="2">
    <location>
        <position position="1"/>
    </location>
</feature>
<dbReference type="AlphaFoldDB" id="A0A2K3M4Y1"/>